<keyword evidence="1" id="KW-0545">Nucleotide biosynthesis</keyword>
<dbReference type="GO" id="GO:0004798">
    <property type="term" value="F:dTMP kinase activity"/>
    <property type="evidence" value="ECO:0007669"/>
    <property type="project" value="UniProtKB-UniRule"/>
</dbReference>
<organism evidence="3 4">
    <name type="scientific">Geoanaerobacter pelophilus</name>
    <dbReference type="NCBI Taxonomy" id="60036"/>
    <lineage>
        <taxon>Bacteria</taxon>
        <taxon>Pseudomonadati</taxon>
        <taxon>Thermodesulfobacteriota</taxon>
        <taxon>Desulfuromonadia</taxon>
        <taxon>Geobacterales</taxon>
        <taxon>Geobacteraceae</taxon>
        <taxon>Geoanaerobacter</taxon>
    </lineage>
</organism>
<keyword evidence="1 3" id="KW-0418">Kinase</keyword>
<sequence>MRKGKFIVIEGISGSGQQVKAAIVALHKALVELKYDVVECANPDSGRVKELGMESMLNWPFGKNARADFLFEGAVRTEIFKNIVAPALEQDKIVLCKQSSISSLANAWVSGHTKHFDVLRHFDKISRGFLFEDEIFPDLTIFIDVPAEEAYERIEDVLEIHHEGGLEYYQQMRNFYLKEVSRWHGVRVDASASRSADEVNAEALAQVKKILGL</sequence>
<comment type="catalytic activity">
    <reaction evidence="1">
        <text>dTMP + ATP = dTDP + ADP</text>
        <dbReference type="Rhea" id="RHEA:13517"/>
        <dbReference type="ChEBI" id="CHEBI:30616"/>
        <dbReference type="ChEBI" id="CHEBI:58369"/>
        <dbReference type="ChEBI" id="CHEBI:63528"/>
        <dbReference type="ChEBI" id="CHEBI:456216"/>
        <dbReference type="EC" id="2.7.4.9"/>
    </reaction>
</comment>
<dbReference type="CDD" id="cd01672">
    <property type="entry name" value="TMPK"/>
    <property type="match status" value="1"/>
</dbReference>
<evidence type="ECO:0000313" key="4">
    <source>
        <dbReference type="Proteomes" id="UP000811899"/>
    </source>
</evidence>
<dbReference type="InterPro" id="IPR039430">
    <property type="entry name" value="Thymidylate_kin-like_dom"/>
</dbReference>
<evidence type="ECO:0000313" key="3">
    <source>
        <dbReference type="EMBL" id="MBT0664951.1"/>
    </source>
</evidence>
<dbReference type="AlphaFoldDB" id="A0AAW4L1U6"/>
<dbReference type="InterPro" id="IPR027417">
    <property type="entry name" value="P-loop_NTPase"/>
</dbReference>
<dbReference type="GO" id="GO:0006233">
    <property type="term" value="P:dTDP biosynthetic process"/>
    <property type="evidence" value="ECO:0007669"/>
    <property type="project" value="InterPro"/>
</dbReference>
<dbReference type="GO" id="GO:0005524">
    <property type="term" value="F:ATP binding"/>
    <property type="evidence" value="ECO:0007669"/>
    <property type="project" value="UniProtKB-UniRule"/>
</dbReference>
<dbReference type="SUPFAM" id="SSF52540">
    <property type="entry name" value="P-loop containing nucleoside triphosphate hydrolases"/>
    <property type="match status" value="1"/>
</dbReference>
<keyword evidence="4" id="KW-1185">Reference proteome</keyword>
<proteinExistence type="inferred from homology"/>
<accession>A0AAW4L1U6</accession>
<reference evidence="3 4" key="1">
    <citation type="submission" date="2021-05" db="EMBL/GenBank/DDBJ databases">
        <title>The draft genome of Geobacter pelophilus DSM 12255.</title>
        <authorList>
            <person name="Xu Z."/>
            <person name="Masuda Y."/>
            <person name="Itoh H."/>
            <person name="Senoo K."/>
        </authorList>
    </citation>
    <scope>NUCLEOTIDE SEQUENCE [LARGE SCALE GENOMIC DNA]</scope>
    <source>
        <strain evidence="3 4">DSM 12255</strain>
    </source>
</reference>
<dbReference type="EMBL" id="JAHCVJ010000004">
    <property type="protein sequence ID" value="MBT0664951.1"/>
    <property type="molecule type" value="Genomic_DNA"/>
</dbReference>
<dbReference type="HAMAP" id="MF_00165">
    <property type="entry name" value="Thymidylate_kinase"/>
    <property type="match status" value="1"/>
</dbReference>
<name>A0AAW4L1U6_9BACT</name>
<dbReference type="GO" id="GO:0006235">
    <property type="term" value="P:dTTP biosynthetic process"/>
    <property type="evidence" value="ECO:0007669"/>
    <property type="project" value="UniProtKB-UniRule"/>
</dbReference>
<comment type="similarity">
    <text evidence="1">Belongs to the thymidylate kinase family.</text>
</comment>
<keyword evidence="1" id="KW-0808">Transferase</keyword>
<keyword evidence="1" id="KW-0067">ATP-binding</keyword>
<dbReference type="Proteomes" id="UP000811899">
    <property type="component" value="Unassembled WGS sequence"/>
</dbReference>
<protein>
    <recommendedName>
        <fullName evidence="1">Thymidylate kinase</fullName>
        <ecNumber evidence="1">2.7.4.9</ecNumber>
    </recommendedName>
    <alternativeName>
        <fullName evidence="1">dTMP kinase</fullName>
    </alternativeName>
</protein>
<gene>
    <name evidence="1" type="primary">tmk</name>
    <name evidence="3" type="ORF">KI809_11635</name>
</gene>
<feature type="domain" description="Thymidylate kinase-like" evidence="2">
    <location>
        <begin position="9"/>
        <end position="193"/>
    </location>
</feature>
<evidence type="ECO:0000259" key="2">
    <source>
        <dbReference type="Pfam" id="PF02223"/>
    </source>
</evidence>
<comment type="function">
    <text evidence="1">Phosphorylation of dTMP to form dTDP in both de novo and salvage pathways of dTTP synthesis.</text>
</comment>
<dbReference type="RefSeq" id="WP_214171724.1">
    <property type="nucleotide sequence ID" value="NZ_JAHCVJ010000004.1"/>
</dbReference>
<dbReference type="Pfam" id="PF02223">
    <property type="entry name" value="Thymidylate_kin"/>
    <property type="match status" value="1"/>
</dbReference>
<dbReference type="EC" id="2.7.4.9" evidence="1"/>
<comment type="caution">
    <text evidence="3">The sequence shown here is derived from an EMBL/GenBank/DDBJ whole genome shotgun (WGS) entry which is preliminary data.</text>
</comment>
<dbReference type="InterPro" id="IPR018094">
    <property type="entry name" value="Thymidylate_kinase"/>
</dbReference>
<evidence type="ECO:0000256" key="1">
    <source>
        <dbReference type="HAMAP-Rule" id="MF_00165"/>
    </source>
</evidence>
<keyword evidence="1" id="KW-0547">Nucleotide-binding</keyword>
<comment type="caution">
    <text evidence="1">Lacks conserved residue(s) required for the propagation of feature annotation.</text>
</comment>
<dbReference type="Gene3D" id="3.40.50.300">
    <property type="entry name" value="P-loop containing nucleotide triphosphate hydrolases"/>
    <property type="match status" value="1"/>
</dbReference>